<evidence type="ECO:0000256" key="3">
    <source>
        <dbReference type="ARBA" id="ARBA00022827"/>
    </source>
</evidence>
<sequence>MTRRMRIGLLATGAFLFLGVIYLSFGGKAATPFSSTTSAASDQPFGGSITSLGLTDSILSGGSIAPKLENATAKAELGRASWKLMHTMMARFPDAPTPDDSLALQTYIQLFARLYPCGDCASHFQLLLQEYPPQTSSRNAAAGWACYVHNEVNKRLKKELFDCSKIGDFYDCGCGEDGKNGKKGHGKVPTTPESGSGSGKNTEVDEFGVTVEVESAPAPPAKLATDTMGGEASIKLEKEEGLSRGG</sequence>
<evidence type="ECO:0000256" key="2">
    <source>
        <dbReference type="ARBA" id="ARBA00022630"/>
    </source>
</evidence>
<proteinExistence type="predicted"/>
<dbReference type="EMBL" id="CAWUHB010000058">
    <property type="protein sequence ID" value="CAK7231458.1"/>
    <property type="molecule type" value="Genomic_DNA"/>
</dbReference>
<organism evidence="9 10">
    <name type="scientific">Sporothrix curviconia</name>
    <dbReference type="NCBI Taxonomy" id="1260050"/>
    <lineage>
        <taxon>Eukaryota</taxon>
        <taxon>Fungi</taxon>
        <taxon>Dikarya</taxon>
        <taxon>Ascomycota</taxon>
        <taxon>Pezizomycotina</taxon>
        <taxon>Sordariomycetes</taxon>
        <taxon>Sordariomycetidae</taxon>
        <taxon>Ophiostomatales</taxon>
        <taxon>Ophiostomataceae</taxon>
        <taxon>Sporothrix</taxon>
    </lineage>
</organism>
<evidence type="ECO:0000313" key="9">
    <source>
        <dbReference type="EMBL" id="CAK7231458.1"/>
    </source>
</evidence>
<reference evidence="9 10" key="1">
    <citation type="submission" date="2024-01" db="EMBL/GenBank/DDBJ databases">
        <authorList>
            <person name="Allen C."/>
            <person name="Tagirdzhanova G."/>
        </authorList>
    </citation>
    <scope>NUCLEOTIDE SEQUENCE [LARGE SCALE GENOMIC DNA]</scope>
</reference>
<accession>A0ABP0CHN2</accession>
<evidence type="ECO:0000259" key="8">
    <source>
        <dbReference type="PROSITE" id="PS51324"/>
    </source>
</evidence>
<dbReference type="Proteomes" id="UP001642405">
    <property type="component" value="Unassembled WGS sequence"/>
</dbReference>
<feature type="region of interest" description="Disordered" evidence="7">
    <location>
        <begin position="179"/>
        <end position="246"/>
    </location>
</feature>
<dbReference type="PANTHER" id="PTHR12645:SF1">
    <property type="entry name" value="FAD-LINKED SULFHYDRYL OXIDASE ERV2"/>
    <property type="match status" value="1"/>
</dbReference>
<evidence type="ECO:0000256" key="1">
    <source>
        <dbReference type="ARBA" id="ARBA00001974"/>
    </source>
</evidence>
<dbReference type="InterPro" id="IPR036774">
    <property type="entry name" value="ERV/ALR_sulphydryl_oxid_sf"/>
</dbReference>
<feature type="domain" description="ERV/ALR sulfhydryl oxidase" evidence="8">
    <location>
        <begin position="70"/>
        <end position="170"/>
    </location>
</feature>
<dbReference type="PROSITE" id="PS51324">
    <property type="entry name" value="ERV_ALR"/>
    <property type="match status" value="1"/>
</dbReference>
<dbReference type="SUPFAM" id="SSF69000">
    <property type="entry name" value="FAD-dependent thiol oxidase"/>
    <property type="match status" value="1"/>
</dbReference>
<dbReference type="Gene3D" id="1.20.120.310">
    <property type="entry name" value="ERV/ALR sulfhydryl oxidase domain"/>
    <property type="match status" value="1"/>
</dbReference>
<dbReference type="InterPro" id="IPR017905">
    <property type="entry name" value="ERV/ALR_sulphydryl_oxidase"/>
</dbReference>
<dbReference type="EC" id="1.8.3.2" evidence="6"/>
<evidence type="ECO:0000256" key="5">
    <source>
        <dbReference type="ARBA" id="ARBA00023157"/>
    </source>
</evidence>
<evidence type="ECO:0000256" key="6">
    <source>
        <dbReference type="RuleBase" id="RU371123"/>
    </source>
</evidence>
<keyword evidence="10" id="KW-1185">Reference proteome</keyword>
<dbReference type="Pfam" id="PF04777">
    <property type="entry name" value="Evr1_Alr"/>
    <property type="match status" value="1"/>
</dbReference>
<keyword evidence="2 6" id="KW-0285">Flavoprotein</keyword>
<dbReference type="PANTHER" id="PTHR12645">
    <property type="entry name" value="ALR/ERV"/>
    <property type="match status" value="1"/>
</dbReference>
<keyword evidence="5" id="KW-1015">Disulfide bond</keyword>
<protein>
    <recommendedName>
        <fullName evidence="6">Sulfhydryl oxidase</fullName>
        <ecNumber evidence="6">1.8.3.2</ecNumber>
    </recommendedName>
</protein>
<comment type="caution">
    <text evidence="9">The sequence shown here is derived from an EMBL/GenBank/DDBJ whole genome shotgun (WGS) entry which is preliminary data.</text>
</comment>
<evidence type="ECO:0000256" key="7">
    <source>
        <dbReference type="SAM" id="MobiDB-lite"/>
    </source>
</evidence>
<evidence type="ECO:0000313" key="10">
    <source>
        <dbReference type="Proteomes" id="UP001642405"/>
    </source>
</evidence>
<gene>
    <name evidence="9" type="ORF">SCUCBS95973_007924</name>
</gene>
<dbReference type="InterPro" id="IPR039799">
    <property type="entry name" value="ALR/ERV"/>
</dbReference>
<evidence type="ECO:0000256" key="4">
    <source>
        <dbReference type="ARBA" id="ARBA00023002"/>
    </source>
</evidence>
<feature type="compositionally biased region" description="Polar residues" evidence="7">
    <location>
        <begin position="191"/>
        <end position="201"/>
    </location>
</feature>
<feature type="compositionally biased region" description="Basic and acidic residues" evidence="7">
    <location>
        <begin position="234"/>
        <end position="246"/>
    </location>
</feature>
<comment type="cofactor">
    <cofactor evidence="1 6">
        <name>FAD</name>
        <dbReference type="ChEBI" id="CHEBI:57692"/>
    </cofactor>
</comment>
<comment type="catalytic activity">
    <reaction evidence="6">
        <text>2 R'C(R)SH + O2 = R'C(R)S-S(R)CR' + H2O2</text>
        <dbReference type="Rhea" id="RHEA:17357"/>
        <dbReference type="ChEBI" id="CHEBI:15379"/>
        <dbReference type="ChEBI" id="CHEBI:16240"/>
        <dbReference type="ChEBI" id="CHEBI:16520"/>
        <dbReference type="ChEBI" id="CHEBI:17412"/>
        <dbReference type="EC" id="1.8.3.2"/>
    </reaction>
</comment>
<keyword evidence="3 6" id="KW-0274">FAD</keyword>
<keyword evidence="4 6" id="KW-0560">Oxidoreductase</keyword>
<name>A0ABP0CHN2_9PEZI</name>